<reference evidence="12" key="1">
    <citation type="submission" date="2021-12" db="EMBL/GenBank/DDBJ databases">
        <authorList>
            <person name="Li Y."/>
        </authorList>
    </citation>
    <scope>NUCLEOTIDE SEQUENCE</scope>
    <source>
        <strain evidence="12">DKSPLA3</strain>
    </source>
</reference>
<dbReference type="EMBL" id="JAJOZR010000008">
    <property type="protein sequence ID" value="MCD7110254.1"/>
    <property type="molecule type" value="Genomic_DNA"/>
</dbReference>
<dbReference type="Proteomes" id="UP001139089">
    <property type="component" value="Unassembled WGS sequence"/>
</dbReference>
<dbReference type="PROSITE" id="PS00409">
    <property type="entry name" value="PROKAR_NTER_METHYL"/>
    <property type="match status" value="1"/>
</dbReference>
<dbReference type="InterPro" id="IPR045584">
    <property type="entry name" value="Pilin-like"/>
</dbReference>
<protein>
    <recommendedName>
        <fullName evidence="3">Type II secretion system core protein G</fullName>
    </recommendedName>
</protein>
<evidence type="ECO:0000256" key="4">
    <source>
        <dbReference type="ARBA" id="ARBA00022475"/>
    </source>
</evidence>
<dbReference type="Pfam" id="PF07963">
    <property type="entry name" value="N_methyl"/>
    <property type="match status" value="1"/>
</dbReference>
<keyword evidence="8 10" id="KW-1133">Transmembrane helix</keyword>
<dbReference type="InterPro" id="IPR013545">
    <property type="entry name" value="T2SS_protein-GspG_C"/>
</dbReference>
<dbReference type="Pfam" id="PF08334">
    <property type="entry name" value="T2SSG"/>
    <property type="match status" value="1"/>
</dbReference>
<evidence type="ECO:0000256" key="2">
    <source>
        <dbReference type="ARBA" id="ARBA00009984"/>
    </source>
</evidence>
<dbReference type="InterPro" id="IPR010054">
    <property type="entry name" value="Type2_sec_GspG"/>
</dbReference>
<evidence type="ECO:0000256" key="8">
    <source>
        <dbReference type="ARBA" id="ARBA00022989"/>
    </source>
</evidence>
<proteinExistence type="inferred from homology"/>
<dbReference type="NCBIfam" id="TIGR02532">
    <property type="entry name" value="IV_pilin_GFxxxE"/>
    <property type="match status" value="1"/>
</dbReference>
<evidence type="ECO:0000256" key="1">
    <source>
        <dbReference type="ARBA" id="ARBA00004377"/>
    </source>
</evidence>
<dbReference type="PRINTS" id="PR00813">
    <property type="entry name" value="BCTERIALGSPG"/>
</dbReference>
<dbReference type="AlphaFoldDB" id="A0A9X1NV29"/>
<evidence type="ECO:0000256" key="6">
    <source>
        <dbReference type="ARBA" id="ARBA00022519"/>
    </source>
</evidence>
<dbReference type="PANTHER" id="PTHR30093">
    <property type="entry name" value="GENERAL SECRETION PATHWAY PROTEIN G"/>
    <property type="match status" value="1"/>
</dbReference>
<keyword evidence="4" id="KW-1003">Cell membrane</keyword>
<organism evidence="12 13">
    <name type="scientific">Rhizobium quercicola</name>
    <dbReference type="NCBI Taxonomy" id="2901226"/>
    <lineage>
        <taxon>Bacteria</taxon>
        <taxon>Pseudomonadati</taxon>
        <taxon>Pseudomonadota</taxon>
        <taxon>Alphaproteobacteria</taxon>
        <taxon>Hyphomicrobiales</taxon>
        <taxon>Rhizobiaceae</taxon>
        <taxon>Rhizobium/Agrobacterium group</taxon>
        <taxon>Rhizobium</taxon>
    </lineage>
</organism>
<sequence>MIPTRTQHRRPARRDRSGGFTLVELLVVLVILGLVMGLVGPRVLNYLTSSRTRAAALQLSSFKSSLDLFYLDMGRYPSRSEGLSALVVRPGAAQGWNGPYLQQQTVPSDPWGNAYQYSVPGDKAPYRILSYGADGVAGGSGADADIVSQ</sequence>
<dbReference type="SUPFAM" id="SSF54523">
    <property type="entry name" value="Pili subunits"/>
    <property type="match status" value="1"/>
</dbReference>
<evidence type="ECO:0000256" key="9">
    <source>
        <dbReference type="ARBA" id="ARBA00023136"/>
    </source>
</evidence>
<comment type="caution">
    <text evidence="12">The sequence shown here is derived from an EMBL/GenBank/DDBJ whole genome shotgun (WGS) entry which is preliminary data.</text>
</comment>
<keyword evidence="9 10" id="KW-0472">Membrane</keyword>
<keyword evidence="5" id="KW-0488">Methylation</keyword>
<evidence type="ECO:0000256" key="5">
    <source>
        <dbReference type="ARBA" id="ARBA00022481"/>
    </source>
</evidence>
<evidence type="ECO:0000256" key="10">
    <source>
        <dbReference type="SAM" id="Phobius"/>
    </source>
</evidence>
<feature type="transmembrane region" description="Helical" evidence="10">
    <location>
        <begin position="20"/>
        <end position="40"/>
    </location>
</feature>
<evidence type="ECO:0000313" key="12">
    <source>
        <dbReference type="EMBL" id="MCD7110254.1"/>
    </source>
</evidence>
<gene>
    <name evidence="12" type="primary">gspG</name>
    <name evidence="12" type="ORF">LRX75_14520</name>
</gene>
<dbReference type="RefSeq" id="WP_231815446.1">
    <property type="nucleotide sequence ID" value="NZ_JAJOZR010000008.1"/>
</dbReference>
<dbReference type="InterPro" id="IPR012902">
    <property type="entry name" value="N_methyl_site"/>
</dbReference>
<evidence type="ECO:0000313" key="13">
    <source>
        <dbReference type="Proteomes" id="UP001139089"/>
    </source>
</evidence>
<evidence type="ECO:0000256" key="7">
    <source>
        <dbReference type="ARBA" id="ARBA00022692"/>
    </source>
</evidence>
<dbReference type="Gene3D" id="3.30.700.10">
    <property type="entry name" value="Glycoprotein, Type 4 Pilin"/>
    <property type="match status" value="1"/>
</dbReference>
<dbReference type="GO" id="GO:0005886">
    <property type="term" value="C:plasma membrane"/>
    <property type="evidence" value="ECO:0007669"/>
    <property type="project" value="UniProtKB-SubCell"/>
</dbReference>
<comment type="subcellular location">
    <subcellularLocation>
        <location evidence="1">Cell inner membrane</location>
        <topology evidence="1">Single-pass membrane protein</topology>
    </subcellularLocation>
</comment>
<comment type="similarity">
    <text evidence="2">Belongs to the GSP G family.</text>
</comment>
<keyword evidence="6" id="KW-0997">Cell inner membrane</keyword>
<dbReference type="GO" id="GO:0015627">
    <property type="term" value="C:type II protein secretion system complex"/>
    <property type="evidence" value="ECO:0007669"/>
    <property type="project" value="InterPro"/>
</dbReference>
<name>A0A9X1NV29_9HYPH</name>
<keyword evidence="7 10" id="KW-0812">Transmembrane</keyword>
<evidence type="ECO:0000256" key="3">
    <source>
        <dbReference type="ARBA" id="ARBA00020042"/>
    </source>
</evidence>
<dbReference type="GO" id="GO:0015628">
    <property type="term" value="P:protein secretion by the type II secretion system"/>
    <property type="evidence" value="ECO:0007669"/>
    <property type="project" value="InterPro"/>
</dbReference>
<dbReference type="NCBIfam" id="TIGR01710">
    <property type="entry name" value="typeII_sec_gspG"/>
    <property type="match status" value="1"/>
</dbReference>
<dbReference type="PANTHER" id="PTHR30093:SF45">
    <property type="entry name" value="TYPE II SECRETION SYSTEM CORE PROTEIN G"/>
    <property type="match status" value="1"/>
</dbReference>
<keyword evidence="13" id="KW-1185">Reference proteome</keyword>
<feature type="domain" description="Type II secretion system protein GspG C-terminal" evidence="11">
    <location>
        <begin position="42"/>
        <end position="148"/>
    </location>
</feature>
<dbReference type="InterPro" id="IPR000983">
    <property type="entry name" value="Bac_GSPG_pilin"/>
</dbReference>
<evidence type="ECO:0000259" key="11">
    <source>
        <dbReference type="Pfam" id="PF08334"/>
    </source>
</evidence>
<accession>A0A9X1NV29</accession>